<name>A0A8J7RQ89_9BACT</name>
<dbReference type="InterPro" id="IPR027417">
    <property type="entry name" value="P-loop_NTPase"/>
</dbReference>
<accession>A0A8J7RQ89</accession>
<sequence>MGSPEKTRIGHLVIITGPTSSGKSTLLASMRNGELNEKLKSLLPAGAAAWEEYPCSAFDGSVKLDESKEGMVLHYDIMRPFKKFLDSYEDDLASGLMDLADNVTIVFIKPDRDVLLRQLQEGEFKGGKVETGKGAMYLRSLLTRSMRVIPSSVRQFVKNVLVPGQRKSITDFNKILYFRYQESGWLENWYDKFEAFIARKKENGTRIRIFFVKPGTAGRKNWVLIE</sequence>
<dbReference type="Proteomes" id="UP000673975">
    <property type="component" value="Unassembled WGS sequence"/>
</dbReference>
<dbReference type="RefSeq" id="WP_210513399.1">
    <property type="nucleotide sequence ID" value="NZ_JAFIDN010000018.1"/>
</dbReference>
<keyword evidence="2" id="KW-1185">Reference proteome</keyword>
<dbReference type="EMBL" id="JAFIDN010000018">
    <property type="protein sequence ID" value="MBP3193939.1"/>
    <property type="molecule type" value="Genomic_DNA"/>
</dbReference>
<dbReference type="SUPFAM" id="SSF52540">
    <property type="entry name" value="P-loop containing nucleoside triphosphate hydrolases"/>
    <property type="match status" value="1"/>
</dbReference>
<organism evidence="1 2">
    <name type="scientific">Natronogracilivirga saccharolytica</name>
    <dbReference type="NCBI Taxonomy" id="2812953"/>
    <lineage>
        <taxon>Bacteria</taxon>
        <taxon>Pseudomonadati</taxon>
        <taxon>Balneolota</taxon>
        <taxon>Balneolia</taxon>
        <taxon>Balneolales</taxon>
        <taxon>Cyclonatronaceae</taxon>
        <taxon>Natronogracilivirga</taxon>
    </lineage>
</organism>
<gene>
    <name evidence="1" type="ORF">NATSA_14775</name>
</gene>
<evidence type="ECO:0000313" key="2">
    <source>
        <dbReference type="Proteomes" id="UP000673975"/>
    </source>
</evidence>
<dbReference type="AlphaFoldDB" id="A0A8J7RQ89"/>
<reference evidence="1" key="1">
    <citation type="submission" date="2021-02" db="EMBL/GenBank/DDBJ databases">
        <title>Natronogracilivirga saccharolytica gen. nov. sp. nov. a new anaerobic, haloalkiliphilic carbohydrate-fermenting bacterium from soda lake and proposing of Cyclonatronumiaceae fam. nov. in the phylum Balneolaeota.</title>
        <authorList>
            <person name="Zhilina T.N."/>
            <person name="Sorokin D.Y."/>
            <person name="Zavarzina D.G."/>
            <person name="Toshchakov S.V."/>
            <person name="Kublanov I.V."/>
        </authorList>
    </citation>
    <scope>NUCLEOTIDE SEQUENCE</scope>
    <source>
        <strain evidence="1">Z-1702</strain>
    </source>
</reference>
<proteinExistence type="predicted"/>
<comment type="caution">
    <text evidence="1">The sequence shown here is derived from an EMBL/GenBank/DDBJ whole genome shotgun (WGS) entry which is preliminary data.</text>
</comment>
<evidence type="ECO:0000313" key="1">
    <source>
        <dbReference type="EMBL" id="MBP3193939.1"/>
    </source>
</evidence>
<protein>
    <submittedName>
        <fullName evidence="1">Uncharacterized protein</fullName>
    </submittedName>
</protein>